<dbReference type="Pfam" id="PF18201">
    <property type="entry name" value="PIH1_CS"/>
    <property type="match status" value="1"/>
</dbReference>
<dbReference type="InterPro" id="IPR012981">
    <property type="entry name" value="PIH1_N"/>
</dbReference>
<dbReference type="Pfam" id="PF08190">
    <property type="entry name" value="PIH1"/>
    <property type="match status" value="1"/>
</dbReference>
<evidence type="ECO:0000259" key="4">
    <source>
        <dbReference type="Pfam" id="PF08190"/>
    </source>
</evidence>
<dbReference type="GO" id="GO:0006364">
    <property type="term" value="P:rRNA processing"/>
    <property type="evidence" value="ECO:0007669"/>
    <property type="project" value="TreeGrafter"/>
</dbReference>
<sequence length="637" mass="73786">MKSILDAAYWIIKQMPNDCNENTHKDELESLFTQLNHERIDNPIILFNLFSRFPKFQTDLHRELNLYDNSLKDMKELRDNIIPFYCKGDFSKKISTLPSLIAEQDNIMTKRNTIQTASIADKIQTQVVNYINSVVNESVTHGICAGYSYKFEYLCLVNPEEVLQSIKYYFSQDHRHNPIEKINWRKLFNSVEPVPSTIKLLLYFKMDTLPDNLLSQLVTSPSTGDNLPINDTTPQSINILPTPVFCLKTKLNNTNDKIFINVCTSDQMKKPPDVTDEELIKIIRTQDCSQYRVPLSLGEPRTELDRSHNACVVYDVIVHSCLYTESQKRPIMMEFLLLLLVEGLEAKYDIELNREMRRMQNIKCMGTPTEHRIRTQSKPRIEMEENDDVIESNTYSPLITEVNTNTQSVSSPIPEYTLTKDPPDTHPEYIVLEAKLPLLKSSKHVELNIGEDRIVLTAHPDRYHLDLCLPYYVIPGQDGRDIFPSIFETVCRLVFQYDPEYLIPFINKCQHLLDVDCSKEPAFMRKSSHAQTYQRALESLPDLSYLLSGNQELTTSKAITYYKVLNNSKTLNSGIKCIQILAAVSEWKTALNVLQQYTQNDYLHFYLFTTLSYLMNKVGVLSDFSEELYLMKTNNYR</sequence>
<accession>A0AAV7KKM0</accession>
<keyword evidence="7" id="KW-1185">Reference proteome</keyword>
<dbReference type="PANTHER" id="PTHR22997:SF0">
    <property type="entry name" value="PIH1 DOMAIN-CONTAINING PROTEIN 1"/>
    <property type="match status" value="1"/>
</dbReference>
<evidence type="ECO:0000313" key="6">
    <source>
        <dbReference type="EMBL" id="KAI6660521.1"/>
    </source>
</evidence>
<comment type="function">
    <text evidence="3">Involved in the assembly of C/D box small nucleolar ribonucleoprotein (snoRNP) particles. Recruits the SWI/SNF complex to the core promoter of rRNA genes and enhances pre-rRNA transcription. Mediates interaction of TELO2 with the R2TP complex which is necessary for the stability of MTOR and SMG1. Positively regulates the assembly and activity of the mTORC1 complex.</text>
</comment>
<dbReference type="GO" id="GO:0000492">
    <property type="term" value="P:box C/D snoRNP assembly"/>
    <property type="evidence" value="ECO:0007669"/>
    <property type="project" value="TreeGrafter"/>
</dbReference>
<evidence type="ECO:0000259" key="5">
    <source>
        <dbReference type="Pfam" id="PF18201"/>
    </source>
</evidence>
<dbReference type="AlphaFoldDB" id="A0AAV7KKM0"/>
<evidence type="ECO:0000256" key="1">
    <source>
        <dbReference type="ARBA" id="ARBA00008511"/>
    </source>
</evidence>
<protein>
    <recommendedName>
        <fullName evidence="2">PIH1 domain-containing protein 1</fullName>
    </recommendedName>
</protein>
<dbReference type="InterPro" id="IPR041442">
    <property type="entry name" value="PIH1D1/2/3_CS-like"/>
</dbReference>
<gene>
    <name evidence="6" type="ORF">LOD99_14105</name>
</gene>
<dbReference type="PANTHER" id="PTHR22997">
    <property type="entry name" value="PIH1 DOMAIN-CONTAINING PROTEIN 1"/>
    <property type="match status" value="1"/>
</dbReference>
<dbReference type="GO" id="GO:1990904">
    <property type="term" value="C:ribonucleoprotein complex"/>
    <property type="evidence" value="ECO:0007669"/>
    <property type="project" value="TreeGrafter"/>
</dbReference>
<evidence type="ECO:0000256" key="3">
    <source>
        <dbReference type="ARBA" id="ARBA00046233"/>
    </source>
</evidence>
<evidence type="ECO:0000313" key="7">
    <source>
        <dbReference type="Proteomes" id="UP001165289"/>
    </source>
</evidence>
<comment type="caution">
    <text evidence="6">The sequence shown here is derived from an EMBL/GenBank/DDBJ whole genome shotgun (WGS) entry which is preliminary data.</text>
</comment>
<dbReference type="Proteomes" id="UP001165289">
    <property type="component" value="Unassembled WGS sequence"/>
</dbReference>
<dbReference type="GO" id="GO:0005737">
    <property type="term" value="C:cytoplasm"/>
    <property type="evidence" value="ECO:0007669"/>
    <property type="project" value="TreeGrafter"/>
</dbReference>
<evidence type="ECO:0000256" key="2">
    <source>
        <dbReference type="ARBA" id="ARBA00040540"/>
    </source>
</evidence>
<feature type="domain" description="PIH1D1/2/3 CS-like" evidence="5">
    <location>
        <begin position="423"/>
        <end position="473"/>
    </location>
</feature>
<dbReference type="EMBL" id="JAKMXF010000033">
    <property type="protein sequence ID" value="KAI6660521.1"/>
    <property type="molecule type" value="Genomic_DNA"/>
</dbReference>
<organism evidence="6 7">
    <name type="scientific">Oopsacas minuta</name>
    <dbReference type="NCBI Taxonomy" id="111878"/>
    <lineage>
        <taxon>Eukaryota</taxon>
        <taxon>Metazoa</taxon>
        <taxon>Porifera</taxon>
        <taxon>Hexactinellida</taxon>
        <taxon>Hexasterophora</taxon>
        <taxon>Lyssacinosida</taxon>
        <taxon>Leucopsacidae</taxon>
        <taxon>Oopsacas</taxon>
    </lineage>
</organism>
<name>A0AAV7KKM0_9METZ</name>
<comment type="similarity">
    <text evidence="1">Belongs to the PIH1 family.</text>
</comment>
<feature type="domain" description="PIH1 N-terminal" evidence="4">
    <location>
        <begin position="235"/>
        <end position="379"/>
    </location>
</feature>
<reference evidence="6 7" key="1">
    <citation type="journal article" date="2023" name="BMC Biol.">
        <title>The compact genome of the sponge Oopsacas minuta (Hexactinellida) is lacking key metazoan core genes.</title>
        <authorList>
            <person name="Santini S."/>
            <person name="Schenkelaars Q."/>
            <person name="Jourda C."/>
            <person name="Duchesne M."/>
            <person name="Belahbib H."/>
            <person name="Rocher C."/>
            <person name="Selva M."/>
            <person name="Riesgo A."/>
            <person name="Vervoort M."/>
            <person name="Leys S.P."/>
            <person name="Kodjabachian L."/>
            <person name="Le Bivic A."/>
            <person name="Borchiellini C."/>
            <person name="Claverie J.M."/>
            <person name="Renard E."/>
        </authorList>
    </citation>
    <scope>NUCLEOTIDE SEQUENCE [LARGE SCALE GENOMIC DNA]</scope>
    <source>
        <strain evidence="6">SPO-2</strain>
    </source>
</reference>
<dbReference type="InterPro" id="IPR050734">
    <property type="entry name" value="PIH1/Kintoun_subfamily"/>
</dbReference>
<dbReference type="GO" id="GO:0097255">
    <property type="term" value="C:R2TP complex"/>
    <property type="evidence" value="ECO:0007669"/>
    <property type="project" value="TreeGrafter"/>
</dbReference>
<proteinExistence type="inferred from homology"/>